<organism evidence="3 4">
    <name type="scientific">Novosphingobium rhizovicinum</name>
    <dbReference type="NCBI Taxonomy" id="3228928"/>
    <lineage>
        <taxon>Bacteria</taxon>
        <taxon>Pseudomonadati</taxon>
        <taxon>Pseudomonadota</taxon>
        <taxon>Alphaproteobacteria</taxon>
        <taxon>Sphingomonadales</taxon>
        <taxon>Sphingomonadaceae</taxon>
        <taxon>Novosphingobium</taxon>
    </lineage>
</organism>
<proteinExistence type="predicted"/>
<keyword evidence="4" id="KW-1185">Reference proteome</keyword>
<accession>A0ABV3RBV0</accession>
<name>A0ABV3RBV0_9SPHN</name>
<evidence type="ECO:0000313" key="3">
    <source>
        <dbReference type="EMBL" id="MEW9855578.1"/>
    </source>
</evidence>
<keyword evidence="1" id="KW-0472">Membrane</keyword>
<feature type="signal peptide" evidence="2">
    <location>
        <begin position="1"/>
        <end position="25"/>
    </location>
</feature>
<protein>
    <recommendedName>
        <fullName evidence="5">MYXO-CTERM domain-containing protein</fullName>
    </recommendedName>
</protein>
<dbReference type="Proteomes" id="UP001556118">
    <property type="component" value="Unassembled WGS sequence"/>
</dbReference>
<evidence type="ECO:0000256" key="2">
    <source>
        <dbReference type="SAM" id="SignalP"/>
    </source>
</evidence>
<feature type="chain" id="PRO_5045847297" description="MYXO-CTERM domain-containing protein" evidence="2">
    <location>
        <begin position="26"/>
        <end position="71"/>
    </location>
</feature>
<gene>
    <name evidence="3" type="ORF">ABUH87_10405</name>
</gene>
<dbReference type="RefSeq" id="WP_367773283.1">
    <property type="nucleotide sequence ID" value="NZ_JBFNXR010000033.1"/>
</dbReference>
<evidence type="ECO:0000313" key="4">
    <source>
        <dbReference type="Proteomes" id="UP001556118"/>
    </source>
</evidence>
<dbReference type="EMBL" id="JBFNXR010000033">
    <property type="protein sequence ID" value="MEW9855578.1"/>
    <property type="molecule type" value="Genomic_DNA"/>
</dbReference>
<feature type="transmembrane region" description="Helical" evidence="1">
    <location>
        <begin position="49"/>
        <end position="66"/>
    </location>
</feature>
<keyword evidence="1" id="KW-1133">Transmembrane helix</keyword>
<evidence type="ECO:0000256" key="1">
    <source>
        <dbReference type="SAM" id="Phobius"/>
    </source>
</evidence>
<reference evidence="3 4" key="1">
    <citation type="submission" date="2024-06" db="EMBL/GenBank/DDBJ databases">
        <title>Novosphingobium rhizovicinus M1R2S20.</title>
        <authorList>
            <person name="Sun J.-Q."/>
        </authorList>
    </citation>
    <scope>NUCLEOTIDE SEQUENCE [LARGE SCALE GENOMIC DNA]</scope>
    <source>
        <strain evidence="3 4">M1R2S20</strain>
    </source>
</reference>
<keyword evidence="2" id="KW-0732">Signal</keyword>
<sequence length="71" mass="7445">MMRVPVLALPLIAMSLAAQSPVASSAPAEQAQHSPERGGYKPWADWAMRLAPVGAALLIGAVVVASRRKKP</sequence>
<evidence type="ECO:0008006" key="5">
    <source>
        <dbReference type="Google" id="ProtNLM"/>
    </source>
</evidence>
<comment type="caution">
    <text evidence="3">The sequence shown here is derived from an EMBL/GenBank/DDBJ whole genome shotgun (WGS) entry which is preliminary data.</text>
</comment>
<keyword evidence="1" id="KW-0812">Transmembrane</keyword>